<dbReference type="Gene3D" id="2.130.10.10">
    <property type="entry name" value="YVTN repeat-like/Quinoprotein amine dehydrogenase"/>
    <property type="match status" value="1"/>
</dbReference>
<keyword evidence="4" id="KW-1185">Reference proteome</keyword>
<evidence type="ECO:0000256" key="2">
    <source>
        <dbReference type="SAM" id="SignalP"/>
    </source>
</evidence>
<evidence type="ECO:0000313" key="3">
    <source>
        <dbReference type="EMBL" id="MER6273427.1"/>
    </source>
</evidence>
<sequence>MTMGKKSKAAAAVAVTVAAAASLALGTGAASAYSGGAHGAVFVQTDGVNGNAVVAYSRSADGELRQSGVYRTGGLGGVLDGSAVDHLASQGSLTYDRAHGLLYTVNAGSDTVTVFAVHGDRLVRRQVVPSGGDFPVGVAVHGDLVYVLNALGGGSVQGFRNVRGSLVKVDAWHRSLGLDPAATPQFTHTPGQVAFTPDGSALVVTTKAGANTIDVFPVGRSGIAARPVVTPTPGAVPFGFTFDARGRLVVTEAGTNSVATFRVGADLRLTKVSEVATGQAATCWIVRDGGHVYASNAGSGTLSGLRVGADGTLTAAGTTATGAGTVDADVSSDGRFLYAQTGKEGGVDEFRVNQDGSLTGLGSVVVPDAVGGEGIAAS</sequence>
<dbReference type="Pfam" id="PF10282">
    <property type="entry name" value="Lactonase"/>
    <property type="match status" value="1"/>
</dbReference>
<gene>
    <name evidence="3" type="ORF">ABT211_40090</name>
</gene>
<organism evidence="3 4">
    <name type="scientific">Streptomyces sp. 900105755</name>
    <dbReference type="NCBI Taxonomy" id="3154389"/>
    <lineage>
        <taxon>Bacteria</taxon>
        <taxon>Bacillati</taxon>
        <taxon>Actinomycetota</taxon>
        <taxon>Actinomycetes</taxon>
        <taxon>Kitasatosporales</taxon>
        <taxon>Streptomycetaceae</taxon>
        <taxon>Streptomyces</taxon>
    </lineage>
</organism>
<accession>A0ABV1TTS0</accession>
<dbReference type="InterPro" id="IPR011048">
    <property type="entry name" value="Haem_d1_sf"/>
</dbReference>
<name>A0ABV1TTS0_9ACTN</name>
<dbReference type="SUPFAM" id="SSF51004">
    <property type="entry name" value="C-terminal (heme d1) domain of cytochrome cd1-nitrite reductase"/>
    <property type="match status" value="1"/>
</dbReference>
<dbReference type="PANTHER" id="PTHR30344:SF1">
    <property type="entry name" value="6-PHOSPHOGLUCONOLACTONASE"/>
    <property type="match status" value="1"/>
</dbReference>
<evidence type="ECO:0000313" key="4">
    <source>
        <dbReference type="Proteomes" id="UP001490365"/>
    </source>
</evidence>
<dbReference type="RefSeq" id="WP_351961700.1">
    <property type="nucleotide sequence ID" value="NZ_JBEOZM010000031.1"/>
</dbReference>
<dbReference type="InterPro" id="IPR019405">
    <property type="entry name" value="Lactonase_7-beta_prop"/>
</dbReference>
<evidence type="ECO:0000256" key="1">
    <source>
        <dbReference type="ARBA" id="ARBA00005564"/>
    </source>
</evidence>
<protein>
    <submittedName>
        <fullName evidence="3">Beta-propeller fold lactonase family protein</fullName>
    </submittedName>
</protein>
<dbReference type="PANTHER" id="PTHR30344">
    <property type="entry name" value="6-PHOSPHOGLUCONOLACTONASE-RELATED"/>
    <property type="match status" value="1"/>
</dbReference>
<proteinExistence type="inferred from homology"/>
<dbReference type="Proteomes" id="UP001490365">
    <property type="component" value="Unassembled WGS sequence"/>
</dbReference>
<comment type="caution">
    <text evidence="3">The sequence shown here is derived from an EMBL/GenBank/DDBJ whole genome shotgun (WGS) entry which is preliminary data.</text>
</comment>
<dbReference type="EMBL" id="JBEOZM010000031">
    <property type="protein sequence ID" value="MER6273427.1"/>
    <property type="molecule type" value="Genomic_DNA"/>
</dbReference>
<reference evidence="3 4" key="1">
    <citation type="submission" date="2024-06" db="EMBL/GenBank/DDBJ databases">
        <title>The Natural Products Discovery Center: Release of the First 8490 Sequenced Strains for Exploring Actinobacteria Biosynthetic Diversity.</title>
        <authorList>
            <person name="Kalkreuter E."/>
            <person name="Kautsar S.A."/>
            <person name="Yang D."/>
            <person name="Bader C.D."/>
            <person name="Teijaro C.N."/>
            <person name="Fluegel L."/>
            <person name="Davis C.M."/>
            <person name="Simpson J.R."/>
            <person name="Lauterbach L."/>
            <person name="Steele A.D."/>
            <person name="Gui C."/>
            <person name="Meng S."/>
            <person name="Li G."/>
            <person name="Viehrig K."/>
            <person name="Ye F."/>
            <person name="Su P."/>
            <person name="Kiefer A.F."/>
            <person name="Nichols A."/>
            <person name="Cepeda A.J."/>
            <person name="Yan W."/>
            <person name="Fan B."/>
            <person name="Jiang Y."/>
            <person name="Adhikari A."/>
            <person name="Zheng C.-J."/>
            <person name="Schuster L."/>
            <person name="Cowan T.M."/>
            <person name="Smanski M.J."/>
            <person name="Chevrette M.G."/>
            <person name="De Carvalho L.P.S."/>
            <person name="Shen B."/>
        </authorList>
    </citation>
    <scope>NUCLEOTIDE SEQUENCE [LARGE SCALE GENOMIC DNA]</scope>
    <source>
        <strain evidence="3 4">NPDC001694</strain>
    </source>
</reference>
<dbReference type="InterPro" id="IPR015943">
    <property type="entry name" value="WD40/YVTN_repeat-like_dom_sf"/>
</dbReference>
<keyword evidence="2" id="KW-0732">Signal</keyword>
<feature type="chain" id="PRO_5046199732" evidence="2">
    <location>
        <begin position="33"/>
        <end position="378"/>
    </location>
</feature>
<comment type="similarity">
    <text evidence="1">Belongs to the cycloisomerase 2 family.</text>
</comment>
<feature type="signal peptide" evidence="2">
    <location>
        <begin position="1"/>
        <end position="32"/>
    </location>
</feature>
<dbReference type="InterPro" id="IPR050282">
    <property type="entry name" value="Cycloisomerase_2"/>
</dbReference>